<name>A0A841U0E2_9BACL</name>
<evidence type="ECO:0000256" key="1">
    <source>
        <dbReference type="SAM" id="Phobius"/>
    </source>
</evidence>
<feature type="transmembrane region" description="Helical" evidence="1">
    <location>
        <begin position="150"/>
        <end position="171"/>
    </location>
</feature>
<gene>
    <name evidence="2" type="ORF">H7B90_17890</name>
</gene>
<keyword evidence="1" id="KW-1133">Transmembrane helix</keyword>
<feature type="transmembrane region" description="Helical" evidence="1">
    <location>
        <begin position="64"/>
        <end position="82"/>
    </location>
</feature>
<feature type="transmembrane region" description="Helical" evidence="1">
    <location>
        <begin position="6"/>
        <end position="26"/>
    </location>
</feature>
<organism evidence="2 3">
    <name type="scientific">Cohnella xylanilytica</name>
    <dbReference type="NCBI Taxonomy" id="557555"/>
    <lineage>
        <taxon>Bacteria</taxon>
        <taxon>Bacillati</taxon>
        <taxon>Bacillota</taxon>
        <taxon>Bacilli</taxon>
        <taxon>Bacillales</taxon>
        <taxon>Paenibacillaceae</taxon>
        <taxon>Cohnella</taxon>
    </lineage>
</organism>
<evidence type="ECO:0000313" key="3">
    <source>
        <dbReference type="Proteomes" id="UP000553776"/>
    </source>
</evidence>
<comment type="caution">
    <text evidence="2">The sequence shown here is derived from an EMBL/GenBank/DDBJ whole genome shotgun (WGS) entry which is preliminary data.</text>
</comment>
<protein>
    <recommendedName>
        <fullName evidence="4">Membrane protein YmcC</fullName>
    </recommendedName>
</protein>
<dbReference type="Proteomes" id="UP000553776">
    <property type="component" value="Unassembled WGS sequence"/>
</dbReference>
<dbReference type="AlphaFoldDB" id="A0A841U0E2"/>
<evidence type="ECO:0000313" key="2">
    <source>
        <dbReference type="EMBL" id="MBB6693279.1"/>
    </source>
</evidence>
<feature type="transmembrane region" description="Helical" evidence="1">
    <location>
        <begin position="121"/>
        <end position="138"/>
    </location>
</feature>
<reference evidence="2 3" key="1">
    <citation type="submission" date="2020-08" db="EMBL/GenBank/DDBJ databases">
        <title>Cohnella phylogeny.</title>
        <authorList>
            <person name="Dunlap C."/>
        </authorList>
    </citation>
    <scope>NUCLEOTIDE SEQUENCE [LARGE SCALE GENOMIC DNA]</scope>
    <source>
        <strain evidence="2 3">DSM 25239</strain>
    </source>
</reference>
<keyword evidence="3" id="KW-1185">Reference proteome</keyword>
<sequence>MAAFIIGCEVAFWVFVLAGLVCRYLLKLRAAGAALLFCTPLIDVALLVATAIDLRGGAEADFTHGLAAIYIGVSIVYGHSMIRWADVRFAQRFAGGPAPAKPAKYGEEHARRERQGWFRHLAAWAIGCAILYGMTVWIDAADRTQSLVQIIRGWSGVLGIDFLISFSYTLFPRRRKDSARTP</sequence>
<dbReference type="EMBL" id="JACJVR010000070">
    <property type="protein sequence ID" value="MBB6693279.1"/>
    <property type="molecule type" value="Genomic_DNA"/>
</dbReference>
<evidence type="ECO:0008006" key="4">
    <source>
        <dbReference type="Google" id="ProtNLM"/>
    </source>
</evidence>
<proteinExistence type="predicted"/>
<keyword evidence="1" id="KW-0472">Membrane</keyword>
<feature type="transmembrane region" description="Helical" evidence="1">
    <location>
        <begin position="33"/>
        <end position="52"/>
    </location>
</feature>
<keyword evidence="1" id="KW-0812">Transmembrane</keyword>
<accession>A0A841U0E2</accession>